<evidence type="ECO:0000256" key="4">
    <source>
        <dbReference type="ARBA" id="ARBA00022722"/>
    </source>
</evidence>
<evidence type="ECO:0000313" key="9">
    <source>
        <dbReference type="EMBL" id="KAA3470995.1"/>
    </source>
</evidence>
<dbReference type="OrthoDB" id="1701144at2759"/>
<keyword evidence="3" id="KW-0548">Nucleotidyltransferase</keyword>
<keyword evidence="4" id="KW-0540">Nuclease</keyword>
<keyword evidence="1" id="KW-0645">Protease</keyword>
<keyword evidence="7" id="KW-0695">RNA-directed DNA polymerase</keyword>
<dbReference type="InterPro" id="IPR043128">
    <property type="entry name" value="Rev_trsase/Diguanyl_cyclase"/>
</dbReference>
<keyword evidence="10" id="KW-1185">Reference proteome</keyword>
<dbReference type="Gene3D" id="3.30.70.270">
    <property type="match status" value="1"/>
</dbReference>
<evidence type="ECO:0000256" key="3">
    <source>
        <dbReference type="ARBA" id="ARBA00022695"/>
    </source>
</evidence>
<dbReference type="GO" id="GO:0006508">
    <property type="term" value="P:proteolysis"/>
    <property type="evidence" value="ECO:0007669"/>
    <property type="project" value="UniProtKB-KW"/>
</dbReference>
<accession>A0A5B6VPW2</accession>
<dbReference type="InterPro" id="IPR043502">
    <property type="entry name" value="DNA/RNA_pol_sf"/>
</dbReference>
<keyword evidence="2" id="KW-0808">Transferase</keyword>
<gene>
    <name evidence="9" type="ORF">EPI10_016660</name>
</gene>
<evidence type="ECO:0000256" key="1">
    <source>
        <dbReference type="ARBA" id="ARBA00022670"/>
    </source>
</evidence>
<evidence type="ECO:0000256" key="7">
    <source>
        <dbReference type="ARBA" id="ARBA00022918"/>
    </source>
</evidence>
<dbReference type="InterPro" id="IPR000477">
    <property type="entry name" value="RT_dom"/>
</dbReference>
<evidence type="ECO:0000256" key="6">
    <source>
        <dbReference type="ARBA" id="ARBA00022801"/>
    </source>
</evidence>
<protein>
    <submittedName>
        <fullName evidence="9">Retrotransposon protein</fullName>
    </submittedName>
</protein>
<dbReference type="SUPFAM" id="SSF56672">
    <property type="entry name" value="DNA/RNA polymerases"/>
    <property type="match status" value="1"/>
</dbReference>
<dbReference type="Gene3D" id="3.10.10.10">
    <property type="entry name" value="HIV Type 1 Reverse Transcriptase, subunit A, domain 1"/>
    <property type="match status" value="2"/>
</dbReference>
<dbReference type="GO" id="GO:0008233">
    <property type="term" value="F:peptidase activity"/>
    <property type="evidence" value="ECO:0007669"/>
    <property type="project" value="UniProtKB-KW"/>
</dbReference>
<dbReference type="GO" id="GO:0003964">
    <property type="term" value="F:RNA-directed DNA polymerase activity"/>
    <property type="evidence" value="ECO:0007669"/>
    <property type="project" value="UniProtKB-KW"/>
</dbReference>
<proteinExistence type="predicted"/>
<name>A0A5B6VPW2_9ROSI</name>
<dbReference type="EMBL" id="SMMG02000006">
    <property type="protein sequence ID" value="KAA3470995.1"/>
    <property type="molecule type" value="Genomic_DNA"/>
</dbReference>
<evidence type="ECO:0000313" key="10">
    <source>
        <dbReference type="Proteomes" id="UP000325315"/>
    </source>
</evidence>
<keyword evidence="5" id="KW-0255">Endonuclease</keyword>
<dbReference type="Pfam" id="PF00078">
    <property type="entry name" value="RVT_1"/>
    <property type="match status" value="1"/>
</dbReference>
<dbReference type="CDD" id="cd01647">
    <property type="entry name" value="RT_LTR"/>
    <property type="match status" value="1"/>
</dbReference>
<comment type="caution">
    <text evidence="9">The sequence shown here is derived from an EMBL/GenBank/DDBJ whole genome shotgun (WGS) entry which is preliminary data.</text>
</comment>
<reference evidence="10" key="1">
    <citation type="journal article" date="2019" name="Plant Biotechnol. J.">
        <title>Genome sequencing of the Australian wild diploid species Gossypium australe highlights disease resistance and delayed gland morphogenesis.</title>
        <authorList>
            <person name="Cai Y."/>
            <person name="Cai X."/>
            <person name="Wang Q."/>
            <person name="Wang P."/>
            <person name="Zhang Y."/>
            <person name="Cai C."/>
            <person name="Xu Y."/>
            <person name="Wang K."/>
            <person name="Zhou Z."/>
            <person name="Wang C."/>
            <person name="Geng S."/>
            <person name="Li B."/>
            <person name="Dong Q."/>
            <person name="Hou Y."/>
            <person name="Wang H."/>
            <person name="Ai P."/>
            <person name="Liu Z."/>
            <person name="Yi F."/>
            <person name="Sun M."/>
            <person name="An G."/>
            <person name="Cheng J."/>
            <person name="Zhang Y."/>
            <person name="Shi Q."/>
            <person name="Xie Y."/>
            <person name="Shi X."/>
            <person name="Chang Y."/>
            <person name="Huang F."/>
            <person name="Chen Y."/>
            <person name="Hong S."/>
            <person name="Mi L."/>
            <person name="Sun Q."/>
            <person name="Zhang L."/>
            <person name="Zhou B."/>
            <person name="Peng R."/>
            <person name="Zhang X."/>
            <person name="Liu F."/>
        </authorList>
    </citation>
    <scope>NUCLEOTIDE SEQUENCE [LARGE SCALE GENOMIC DNA]</scope>
    <source>
        <strain evidence="10">cv. PA1801</strain>
    </source>
</reference>
<dbReference type="PROSITE" id="PS50878">
    <property type="entry name" value="RT_POL"/>
    <property type="match status" value="1"/>
</dbReference>
<dbReference type="PANTHER" id="PTHR24559:SF444">
    <property type="entry name" value="REVERSE TRANSCRIPTASE DOMAIN-CONTAINING PROTEIN"/>
    <property type="match status" value="1"/>
</dbReference>
<evidence type="ECO:0000259" key="8">
    <source>
        <dbReference type="PROSITE" id="PS50878"/>
    </source>
</evidence>
<dbReference type="GO" id="GO:0004519">
    <property type="term" value="F:endonuclease activity"/>
    <property type="evidence" value="ECO:0007669"/>
    <property type="project" value="UniProtKB-KW"/>
</dbReference>
<sequence length="171" mass="19694">MSAQKCMRKGCEAYLAYIMNTKESELKIESVLIVSEYSDVFSEELPGLPPIREIEFGIDLVPGTSPISIAPYRMAPTKLKELKVQLQELTDKGATVFSKIDLRSGYYQLRVKDSDVPKTTFRTRYGHYEFLVMPFGLTNAPTVFMDLMNWIFRPYLDNFMVVFTDDILIYT</sequence>
<keyword evidence="6" id="KW-0378">Hydrolase</keyword>
<dbReference type="FunFam" id="3.10.10.10:FF:000007">
    <property type="entry name" value="Retrovirus-related Pol polyprotein from transposon 17.6-like Protein"/>
    <property type="match status" value="1"/>
</dbReference>
<dbReference type="InterPro" id="IPR053134">
    <property type="entry name" value="RNA-dir_DNA_polymerase"/>
</dbReference>
<dbReference type="Proteomes" id="UP000325315">
    <property type="component" value="Unassembled WGS sequence"/>
</dbReference>
<organism evidence="9 10">
    <name type="scientific">Gossypium australe</name>
    <dbReference type="NCBI Taxonomy" id="47621"/>
    <lineage>
        <taxon>Eukaryota</taxon>
        <taxon>Viridiplantae</taxon>
        <taxon>Streptophyta</taxon>
        <taxon>Embryophyta</taxon>
        <taxon>Tracheophyta</taxon>
        <taxon>Spermatophyta</taxon>
        <taxon>Magnoliopsida</taxon>
        <taxon>eudicotyledons</taxon>
        <taxon>Gunneridae</taxon>
        <taxon>Pentapetalae</taxon>
        <taxon>rosids</taxon>
        <taxon>malvids</taxon>
        <taxon>Malvales</taxon>
        <taxon>Malvaceae</taxon>
        <taxon>Malvoideae</taxon>
        <taxon>Gossypium</taxon>
    </lineage>
</organism>
<feature type="domain" description="Reverse transcriptase" evidence="8">
    <location>
        <begin position="1"/>
        <end position="171"/>
    </location>
</feature>
<dbReference type="PANTHER" id="PTHR24559">
    <property type="entry name" value="TRANSPOSON TY3-I GAG-POL POLYPROTEIN"/>
    <property type="match status" value="1"/>
</dbReference>
<evidence type="ECO:0000256" key="2">
    <source>
        <dbReference type="ARBA" id="ARBA00022679"/>
    </source>
</evidence>
<dbReference type="AlphaFoldDB" id="A0A5B6VPW2"/>
<evidence type="ECO:0000256" key="5">
    <source>
        <dbReference type="ARBA" id="ARBA00022759"/>
    </source>
</evidence>